<protein>
    <submittedName>
        <fullName evidence="2">Uncharacterized protein</fullName>
    </submittedName>
</protein>
<evidence type="ECO:0000313" key="3">
    <source>
        <dbReference type="Proteomes" id="UP000479000"/>
    </source>
</evidence>
<dbReference type="AlphaFoldDB" id="A0A6H5FXD4"/>
<sequence>ILTSRIFDDVLLPGYFSSIRTLFVVQTLYPTGRCKLGGRRIGSEFTSGWRMSKQRRDHSQVREQIQTSPSNVPYVRPPRP</sequence>
<feature type="region of interest" description="Disordered" evidence="1">
    <location>
        <begin position="49"/>
        <end position="80"/>
    </location>
</feature>
<proteinExistence type="predicted"/>
<feature type="compositionally biased region" description="Polar residues" evidence="1">
    <location>
        <begin position="62"/>
        <end position="71"/>
    </location>
</feature>
<gene>
    <name evidence="2" type="ORF">NTEN_LOCUS887</name>
</gene>
<feature type="non-terminal residue" evidence="2">
    <location>
        <position position="1"/>
    </location>
</feature>
<organism evidence="2 3">
    <name type="scientific">Nesidiocoris tenuis</name>
    <dbReference type="NCBI Taxonomy" id="355587"/>
    <lineage>
        <taxon>Eukaryota</taxon>
        <taxon>Metazoa</taxon>
        <taxon>Ecdysozoa</taxon>
        <taxon>Arthropoda</taxon>
        <taxon>Hexapoda</taxon>
        <taxon>Insecta</taxon>
        <taxon>Pterygota</taxon>
        <taxon>Neoptera</taxon>
        <taxon>Paraneoptera</taxon>
        <taxon>Hemiptera</taxon>
        <taxon>Heteroptera</taxon>
        <taxon>Panheteroptera</taxon>
        <taxon>Cimicomorpha</taxon>
        <taxon>Miridae</taxon>
        <taxon>Dicyphina</taxon>
        <taxon>Nesidiocoris</taxon>
    </lineage>
</organism>
<reference evidence="2 3" key="1">
    <citation type="submission" date="2020-02" db="EMBL/GenBank/DDBJ databases">
        <authorList>
            <person name="Ferguson B K."/>
        </authorList>
    </citation>
    <scope>NUCLEOTIDE SEQUENCE [LARGE SCALE GENOMIC DNA]</scope>
</reference>
<keyword evidence="3" id="KW-1185">Reference proteome</keyword>
<evidence type="ECO:0000313" key="2">
    <source>
        <dbReference type="EMBL" id="CAA9994067.1"/>
    </source>
</evidence>
<accession>A0A6H5FXD4</accession>
<dbReference type="Proteomes" id="UP000479000">
    <property type="component" value="Unassembled WGS sequence"/>
</dbReference>
<dbReference type="EMBL" id="CADCXU010001646">
    <property type="protein sequence ID" value="CAA9994067.1"/>
    <property type="molecule type" value="Genomic_DNA"/>
</dbReference>
<evidence type="ECO:0000256" key="1">
    <source>
        <dbReference type="SAM" id="MobiDB-lite"/>
    </source>
</evidence>
<name>A0A6H5FXD4_9HEMI</name>